<dbReference type="GO" id="GO:0031666">
    <property type="term" value="P:positive regulation of lipopolysaccharide-mediated signaling pathway"/>
    <property type="evidence" value="ECO:0007669"/>
    <property type="project" value="TreeGrafter"/>
</dbReference>
<dbReference type="GO" id="GO:0035662">
    <property type="term" value="F:Toll-like receptor 4 binding"/>
    <property type="evidence" value="ECO:0007669"/>
    <property type="project" value="InterPro"/>
</dbReference>
<organism evidence="2 3">
    <name type="scientific">Eublepharis macularius</name>
    <name type="common">Leopard gecko</name>
    <name type="synonym">Cyrtodactylus macularius</name>
    <dbReference type="NCBI Taxonomy" id="481883"/>
    <lineage>
        <taxon>Eukaryota</taxon>
        <taxon>Metazoa</taxon>
        <taxon>Chordata</taxon>
        <taxon>Craniata</taxon>
        <taxon>Vertebrata</taxon>
        <taxon>Euteleostomi</taxon>
        <taxon>Lepidosauria</taxon>
        <taxon>Squamata</taxon>
        <taxon>Bifurcata</taxon>
        <taxon>Gekkota</taxon>
        <taxon>Eublepharidae</taxon>
        <taxon>Eublepharinae</taxon>
        <taxon>Eublepharis</taxon>
    </lineage>
</organism>
<accession>A0AA97L420</accession>
<dbReference type="KEGG" id="emc:129333522"/>
<dbReference type="GO" id="GO:0032497">
    <property type="term" value="P:detection of lipopolysaccharide"/>
    <property type="evidence" value="ECO:0007669"/>
    <property type="project" value="TreeGrafter"/>
</dbReference>
<dbReference type="AlphaFoldDB" id="A0AA97L420"/>
<dbReference type="GO" id="GO:0034142">
    <property type="term" value="P:toll-like receptor 4 signaling pathway"/>
    <property type="evidence" value="ECO:0007669"/>
    <property type="project" value="TreeGrafter"/>
</dbReference>
<evidence type="ECO:0000313" key="3">
    <source>
        <dbReference type="RefSeq" id="XP_054841216.1"/>
    </source>
</evidence>
<dbReference type="GO" id="GO:0001875">
    <property type="term" value="F:lipopolysaccharide immune receptor activity"/>
    <property type="evidence" value="ECO:0007669"/>
    <property type="project" value="TreeGrafter"/>
</dbReference>
<name>A0AA97L420_EUBMA</name>
<dbReference type="CTD" id="23643"/>
<dbReference type="RefSeq" id="XP_054841216.1">
    <property type="nucleotide sequence ID" value="XM_054985241.1"/>
</dbReference>
<dbReference type="GO" id="GO:0001530">
    <property type="term" value="F:lipopolysaccharide binding"/>
    <property type="evidence" value="ECO:0007669"/>
    <property type="project" value="InterPro"/>
</dbReference>
<gene>
    <name evidence="3" type="primary">LY96</name>
</gene>
<keyword evidence="2" id="KW-1185">Reference proteome</keyword>
<keyword evidence="1" id="KW-0732">Signal</keyword>
<dbReference type="Proteomes" id="UP001190640">
    <property type="component" value="Chromosome 7"/>
</dbReference>
<feature type="chain" id="PRO_5041706336" evidence="1">
    <location>
        <begin position="18"/>
        <end position="164"/>
    </location>
</feature>
<dbReference type="Gene3D" id="2.60.40.770">
    <property type="match status" value="1"/>
</dbReference>
<protein>
    <submittedName>
        <fullName evidence="3">Lymphocyte antigen 96</fullName>
    </submittedName>
</protein>
<dbReference type="InterPro" id="IPR039217">
    <property type="entry name" value="LY96"/>
</dbReference>
<feature type="signal peptide" evidence="1">
    <location>
        <begin position="1"/>
        <end position="17"/>
    </location>
</feature>
<evidence type="ECO:0000313" key="2">
    <source>
        <dbReference type="Proteomes" id="UP001190640"/>
    </source>
</evidence>
<dbReference type="GO" id="GO:0046696">
    <property type="term" value="C:lipopolysaccharide receptor complex"/>
    <property type="evidence" value="ECO:0007669"/>
    <property type="project" value="TreeGrafter"/>
</dbReference>
<reference evidence="3" key="1">
    <citation type="submission" date="2025-08" db="UniProtKB">
        <authorList>
            <consortium name="RefSeq"/>
        </authorList>
    </citation>
    <scope>IDENTIFICATION</scope>
    <source>
        <tissue evidence="3">Blood</tissue>
    </source>
</reference>
<sequence length="164" mass="18786">MLHFICLILLASGFILAQEKRLLCRSPDLELFYSPCDSSNETIFFDIKPCSLNGFSKWNGTIFWIPKRDLTFLRTILGLWYETKKVIEWKRVVCAGEDDDYTYCGALKGETINTTVRISAGKANYPMGEYTATLKGFSGYSEADLFICMNFTLILKKEPFYNFG</sequence>
<dbReference type="PANTHER" id="PTHR15218">
    <property type="entry name" value="MD-1, MD-2 - RELATED"/>
    <property type="match status" value="1"/>
</dbReference>
<dbReference type="GO" id="GO:0045087">
    <property type="term" value="P:innate immune response"/>
    <property type="evidence" value="ECO:0007669"/>
    <property type="project" value="InterPro"/>
</dbReference>
<dbReference type="GeneID" id="129333522"/>
<proteinExistence type="predicted"/>
<evidence type="ECO:0000256" key="1">
    <source>
        <dbReference type="SAM" id="SignalP"/>
    </source>
</evidence>
<dbReference type="PANTHER" id="PTHR15218:SF0">
    <property type="entry name" value="LYMPHOCYTE ANTIGEN 96"/>
    <property type="match status" value="1"/>
</dbReference>